<dbReference type="InterPro" id="IPR041698">
    <property type="entry name" value="Methyltransf_25"/>
</dbReference>
<dbReference type="GO" id="GO:0008168">
    <property type="term" value="F:methyltransferase activity"/>
    <property type="evidence" value="ECO:0007669"/>
    <property type="project" value="TreeGrafter"/>
</dbReference>
<gene>
    <name evidence="3" type="ORF">KTA_11830</name>
</gene>
<dbReference type="AlphaFoldDB" id="A0A455T602"/>
<protein>
    <recommendedName>
        <fullName evidence="2">Methyltransferase domain-containing protein</fullName>
    </recommendedName>
</protein>
<name>A0A455T602_9CHLR</name>
<evidence type="ECO:0000313" key="3">
    <source>
        <dbReference type="EMBL" id="BBH92984.1"/>
    </source>
</evidence>
<evidence type="ECO:0000256" key="1">
    <source>
        <dbReference type="SAM" id="MobiDB-lite"/>
    </source>
</evidence>
<sequence>MMPFWGLLRRKRPATPTTPARAPQPQAQPRSAEQERAPRFERRYLEDVPYLLPKDEAEIDRLNFQHYALMSVQKVHIVAPLERYPQAILDVGCGTGLWAREVGHRFPACRVVGVDVEPPERLPTTPVNVQFIYSDVLKGLPFDDNAFDLVHQRLLISAIPARSWPAVVRELVRVTRPGGWLQLTETGGYYHRPGPLSLRVSGLLDRAFERWGFDPYIAEHLPMYLQQAGAVDVEKYVYSVVLGEGGGQGGRLLQKDLLALLHALSERMASLIAREEWQRMLEALPAEWAAYQTAFQFHVTVGRKPGAPQAGR</sequence>
<dbReference type="Pfam" id="PF13649">
    <property type="entry name" value="Methyltransf_25"/>
    <property type="match status" value="1"/>
</dbReference>
<dbReference type="Gene3D" id="3.40.50.150">
    <property type="entry name" value="Vaccinia Virus protein VP39"/>
    <property type="match status" value="1"/>
</dbReference>
<accession>A0A455T602</accession>
<feature type="compositionally biased region" description="Low complexity" evidence="1">
    <location>
        <begin position="14"/>
        <end position="30"/>
    </location>
</feature>
<dbReference type="InterPro" id="IPR029063">
    <property type="entry name" value="SAM-dependent_MTases_sf"/>
</dbReference>
<evidence type="ECO:0000259" key="2">
    <source>
        <dbReference type="Pfam" id="PF13649"/>
    </source>
</evidence>
<dbReference type="PANTHER" id="PTHR43591:SF24">
    <property type="entry name" value="2-METHOXY-6-POLYPRENYL-1,4-BENZOQUINOL METHYLASE, MITOCHONDRIAL"/>
    <property type="match status" value="1"/>
</dbReference>
<dbReference type="CDD" id="cd02440">
    <property type="entry name" value="AdoMet_MTases"/>
    <property type="match status" value="1"/>
</dbReference>
<dbReference type="SUPFAM" id="SSF53335">
    <property type="entry name" value="S-adenosyl-L-methionine-dependent methyltransferases"/>
    <property type="match status" value="1"/>
</dbReference>
<organism evidence="3">
    <name type="scientific">Thermogemmatispora argillosa</name>
    <dbReference type="NCBI Taxonomy" id="2045280"/>
    <lineage>
        <taxon>Bacteria</taxon>
        <taxon>Bacillati</taxon>
        <taxon>Chloroflexota</taxon>
        <taxon>Ktedonobacteria</taxon>
        <taxon>Thermogemmatisporales</taxon>
        <taxon>Thermogemmatisporaceae</taxon>
        <taxon>Thermogemmatispora</taxon>
    </lineage>
</organism>
<dbReference type="PANTHER" id="PTHR43591">
    <property type="entry name" value="METHYLTRANSFERASE"/>
    <property type="match status" value="1"/>
</dbReference>
<proteinExistence type="predicted"/>
<reference evidence="3" key="1">
    <citation type="submission" date="2018-12" db="EMBL/GenBank/DDBJ databases">
        <title>Novel natural products biosynthetic potential of the class Ktedonobacteria.</title>
        <authorList>
            <person name="Zheng Y."/>
            <person name="Saitou A."/>
            <person name="Wang C.M."/>
            <person name="Toyoda A."/>
            <person name="Minakuchi Y."/>
            <person name="Sekiguchi Y."/>
            <person name="Ueda K."/>
            <person name="Takano H."/>
            <person name="Sakai Y."/>
            <person name="Yokota A."/>
            <person name="Yabe S."/>
        </authorList>
    </citation>
    <scope>NUCLEOTIDE SEQUENCE</scope>
    <source>
        <strain evidence="3">A3-2</strain>
    </source>
</reference>
<feature type="region of interest" description="Disordered" evidence="1">
    <location>
        <begin position="1"/>
        <end position="38"/>
    </location>
</feature>
<dbReference type="EMBL" id="AP019377">
    <property type="protein sequence ID" value="BBH92984.1"/>
    <property type="molecule type" value="Genomic_DNA"/>
</dbReference>
<feature type="domain" description="Methyltransferase" evidence="2">
    <location>
        <begin position="88"/>
        <end position="179"/>
    </location>
</feature>